<keyword evidence="16" id="KW-1185">Reference proteome</keyword>
<comment type="catalytic activity">
    <reaction evidence="11">
        <text>O-phospho-L-threonyl-[protein] + H2O = L-threonyl-[protein] + phosphate</text>
        <dbReference type="Rhea" id="RHEA:47004"/>
        <dbReference type="Rhea" id="RHEA-COMP:11060"/>
        <dbReference type="Rhea" id="RHEA-COMP:11605"/>
        <dbReference type="ChEBI" id="CHEBI:15377"/>
        <dbReference type="ChEBI" id="CHEBI:30013"/>
        <dbReference type="ChEBI" id="CHEBI:43474"/>
        <dbReference type="ChEBI" id="CHEBI:61977"/>
        <dbReference type="EC" id="3.1.3.16"/>
    </reaction>
</comment>
<keyword evidence="8 12" id="KW-0904">Protein phosphatase</keyword>
<evidence type="ECO:0000256" key="1">
    <source>
        <dbReference type="ARBA" id="ARBA00001936"/>
    </source>
</evidence>
<comment type="similarity">
    <text evidence="3 12">Belongs to the PP2C family.</text>
</comment>
<comment type="cofactor">
    <cofactor evidence="1">
        <name>Mn(2+)</name>
        <dbReference type="ChEBI" id="CHEBI:29035"/>
    </cofactor>
</comment>
<proteinExistence type="inferred from homology"/>
<dbReference type="AlphaFoldDB" id="A0AAQ3K8U4"/>
<sequence>MINFLCLFLLLAVLFSSTVKRFVLVSFSMGCVHGKCFGHINKCCCCRCNLNVSCCSRCAHCEASSKAATAGARHDDSSKDRGGRLSPVLSGASLGSADVPSAGLRLVHSSLTQRGYYPGLPDRPNQDSFFVKVQFQGNPELHLFGVFDGHGQYGAECAEFARDKLADILSGDPRLMENPVETFDSAFAATNSALHDSEIDDRMSGTTAIVVLVRGDTLFVANVGDSRAVAGVCDGHRAVAEDLSRDQTPFRRDEYERAKLCGAMVLSFGQLEGHKDPNIQTWGDEDSDEDDDPPRLWFPNAMHPGTAFTRSVGDSDAGSIGVIAVPEVKVMKITENHQFLVIASDGVFQFLSSQAVVDMVSSVADPRDACSTIVAESYKLWLDRDYRTDDITVIIVQIKHLFKVGSISSSWISFTQQKGQMLEQLNNAQNNTQAFVSDKSTYILYHQIQLQLHSPFLIERTHAFVFFIHFRWLFTCFGYANPNAFTCQSIFFPLRS</sequence>
<dbReference type="SMART" id="SM00332">
    <property type="entry name" value="PP2Cc"/>
    <property type="match status" value="1"/>
</dbReference>
<gene>
    <name evidence="15" type="ORF">Cni_G11920</name>
</gene>
<evidence type="ECO:0000256" key="3">
    <source>
        <dbReference type="ARBA" id="ARBA00006702"/>
    </source>
</evidence>
<dbReference type="InterPro" id="IPR015655">
    <property type="entry name" value="PP2C"/>
</dbReference>
<dbReference type="InterPro" id="IPR001932">
    <property type="entry name" value="PPM-type_phosphatase-like_dom"/>
</dbReference>
<comment type="cofactor">
    <cofactor evidence="2">
        <name>Mg(2+)</name>
        <dbReference type="ChEBI" id="CHEBI:18420"/>
    </cofactor>
</comment>
<dbReference type="InterPro" id="IPR036457">
    <property type="entry name" value="PPM-type-like_dom_sf"/>
</dbReference>
<evidence type="ECO:0000256" key="5">
    <source>
        <dbReference type="ARBA" id="ARBA00022723"/>
    </source>
</evidence>
<evidence type="ECO:0000256" key="2">
    <source>
        <dbReference type="ARBA" id="ARBA00001946"/>
    </source>
</evidence>
<dbReference type="SUPFAM" id="SSF81606">
    <property type="entry name" value="PP2C-like"/>
    <property type="match status" value="1"/>
</dbReference>
<keyword evidence="7" id="KW-0460">Magnesium</keyword>
<feature type="domain" description="PPM-type phosphatase" evidence="14">
    <location>
        <begin position="107"/>
        <end position="398"/>
    </location>
</feature>
<protein>
    <recommendedName>
        <fullName evidence="4">protein-serine/threonine phosphatase</fullName>
        <ecNumber evidence="4">3.1.3.16</ecNumber>
    </recommendedName>
</protein>
<comment type="catalytic activity">
    <reaction evidence="10">
        <text>O-phospho-L-seryl-[protein] + H2O = L-seryl-[protein] + phosphate</text>
        <dbReference type="Rhea" id="RHEA:20629"/>
        <dbReference type="Rhea" id="RHEA-COMP:9863"/>
        <dbReference type="Rhea" id="RHEA-COMP:11604"/>
        <dbReference type="ChEBI" id="CHEBI:15377"/>
        <dbReference type="ChEBI" id="CHEBI:29999"/>
        <dbReference type="ChEBI" id="CHEBI:43474"/>
        <dbReference type="ChEBI" id="CHEBI:83421"/>
        <dbReference type="EC" id="3.1.3.16"/>
    </reaction>
</comment>
<dbReference type="PROSITE" id="PS01032">
    <property type="entry name" value="PPM_1"/>
    <property type="match status" value="1"/>
</dbReference>
<reference evidence="15 16" key="1">
    <citation type="submission" date="2023-10" db="EMBL/GenBank/DDBJ databases">
        <title>Chromosome-scale genome assembly provides insights into flower coloration mechanisms of Canna indica.</title>
        <authorList>
            <person name="Li C."/>
        </authorList>
    </citation>
    <scope>NUCLEOTIDE SEQUENCE [LARGE SCALE GENOMIC DNA]</scope>
    <source>
        <tissue evidence="15">Flower</tissue>
    </source>
</reference>
<evidence type="ECO:0000256" key="6">
    <source>
        <dbReference type="ARBA" id="ARBA00022801"/>
    </source>
</evidence>
<evidence type="ECO:0000256" key="12">
    <source>
        <dbReference type="RuleBase" id="RU003465"/>
    </source>
</evidence>
<evidence type="ECO:0000256" key="7">
    <source>
        <dbReference type="ARBA" id="ARBA00022842"/>
    </source>
</evidence>
<keyword evidence="9" id="KW-0464">Manganese</keyword>
<dbReference type="PANTHER" id="PTHR47992">
    <property type="entry name" value="PROTEIN PHOSPHATASE"/>
    <property type="match status" value="1"/>
</dbReference>
<keyword evidence="6 12" id="KW-0378">Hydrolase</keyword>
<evidence type="ECO:0000259" key="14">
    <source>
        <dbReference type="PROSITE" id="PS51746"/>
    </source>
</evidence>
<dbReference type="Pfam" id="PF00481">
    <property type="entry name" value="PP2C"/>
    <property type="match status" value="1"/>
</dbReference>
<evidence type="ECO:0000313" key="16">
    <source>
        <dbReference type="Proteomes" id="UP001327560"/>
    </source>
</evidence>
<accession>A0AAQ3K8U4</accession>
<evidence type="ECO:0000256" key="9">
    <source>
        <dbReference type="ARBA" id="ARBA00023211"/>
    </source>
</evidence>
<dbReference type="Proteomes" id="UP001327560">
    <property type="component" value="Chromosome 4"/>
</dbReference>
<dbReference type="CDD" id="cd00143">
    <property type="entry name" value="PP2Cc"/>
    <property type="match status" value="1"/>
</dbReference>
<dbReference type="PROSITE" id="PS51746">
    <property type="entry name" value="PPM_2"/>
    <property type="match status" value="1"/>
</dbReference>
<organism evidence="15 16">
    <name type="scientific">Canna indica</name>
    <name type="common">Indian-shot</name>
    <dbReference type="NCBI Taxonomy" id="4628"/>
    <lineage>
        <taxon>Eukaryota</taxon>
        <taxon>Viridiplantae</taxon>
        <taxon>Streptophyta</taxon>
        <taxon>Embryophyta</taxon>
        <taxon>Tracheophyta</taxon>
        <taxon>Spermatophyta</taxon>
        <taxon>Magnoliopsida</taxon>
        <taxon>Liliopsida</taxon>
        <taxon>Zingiberales</taxon>
        <taxon>Cannaceae</taxon>
        <taxon>Canna</taxon>
    </lineage>
</organism>
<dbReference type="EC" id="3.1.3.16" evidence="4"/>
<dbReference type="InterPro" id="IPR000222">
    <property type="entry name" value="PP2C_BS"/>
</dbReference>
<evidence type="ECO:0000256" key="4">
    <source>
        <dbReference type="ARBA" id="ARBA00013081"/>
    </source>
</evidence>
<feature type="signal peptide" evidence="13">
    <location>
        <begin position="1"/>
        <end position="21"/>
    </location>
</feature>
<evidence type="ECO:0000256" key="8">
    <source>
        <dbReference type="ARBA" id="ARBA00022912"/>
    </source>
</evidence>
<name>A0AAQ3K8U4_9LILI</name>
<evidence type="ECO:0000256" key="13">
    <source>
        <dbReference type="SAM" id="SignalP"/>
    </source>
</evidence>
<evidence type="ECO:0000256" key="10">
    <source>
        <dbReference type="ARBA" id="ARBA00047761"/>
    </source>
</evidence>
<dbReference type="GO" id="GO:0046872">
    <property type="term" value="F:metal ion binding"/>
    <property type="evidence" value="ECO:0007669"/>
    <property type="project" value="UniProtKB-KW"/>
</dbReference>
<evidence type="ECO:0000313" key="15">
    <source>
        <dbReference type="EMBL" id="WOL03200.1"/>
    </source>
</evidence>
<dbReference type="EMBL" id="CP136893">
    <property type="protein sequence ID" value="WOL03200.1"/>
    <property type="molecule type" value="Genomic_DNA"/>
</dbReference>
<dbReference type="FunFam" id="3.60.40.10:FF:000007">
    <property type="entry name" value="Phosphatase 2C and cyclic nucleotide-binding/kinase domain-containing protein"/>
    <property type="match status" value="1"/>
</dbReference>
<keyword evidence="5" id="KW-0479">Metal-binding</keyword>
<keyword evidence="13" id="KW-0732">Signal</keyword>
<evidence type="ECO:0000256" key="11">
    <source>
        <dbReference type="ARBA" id="ARBA00048336"/>
    </source>
</evidence>
<dbReference type="GO" id="GO:0004722">
    <property type="term" value="F:protein serine/threonine phosphatase activity"/>
    <property type="evidence" value="ECO:0007669"/>
    <property type="project" value="UniProtKB-EC"/>
</dbReference>
<dbReference type="Gene3D" id="3.60.40.10">
    <property type="entry name" value="PPM-type phosphatase domain"/>
    <property type="match status" value="1"/>
</dbReference>
<feature type="chain" id="PRO_5043024981" description="protein-serine/threonine phosphatase" evidence="13">
    <location>
        <begin position="22"/>
        <end position="496"/>
    </location>
</feature>